<dbReference type="AlphaFoldDB" id="A0A517P562"/>
<feature type="region of interest" description="Disordered" evidence="1">
    <location>
        <begin position="604"/>
        <end position="645"/>
    </location>
</feature>
<name>A0A517P562_9PLAN</name>
<sequence>MPTPGPDASPAPPAAEPAVGSATGSVAGPRYGPASGAWRFLLTAATALGLSGLYLAYAATVTPLLESARMKADTAAQGRPTAIVPPKSNKQLAEEFLPHVPFAAEAAYQIGSGNSMMYWNEWEIVQREEDKSALKVSPFAMVLVDEAGTDPATGGKIPTTITADTALLRFRQPISEEMVSSPGRVIRGAFSGDVRIDGEDGLQVVGSNFFYYEGDPTSKVSTILSDDPVEFRHGGTGRGEALTGGNEGAGDGVEIKLFRTRSPSAYDNVAADGLEEIAVRGPVAVVLRGGSLPGLDAAGGPLAEVPAPPADAAGAAEEENREPVRITATGRLVFSPQENTALFTSVQPGGVRAWRDQPADVEPPSPEQAGPDELISDDLLVTFTPATDEAKQTAAETRAARENRDWGDRKFYAADDDLQATAVIAHGAPVRVNSPARQMKATAARLEHDVATDVLTLVGGSDSRVAGHRPLGGAQRPEWVHVTLPDSVIRCPQLTVTPPEVPEGVDPESVDAPRRVAAAGPGTLLRTDPETGELASKVTWPGTLVTSRDQRTGRDVVVLTGLENPKRDAAGHTELADQVLVQTFTEGSDLAADHVVLELEKSPDADEALTDEAEAEATAKPGLNQEPKPAVGSLTEANPMGGSVRPAKAIATGSVRMKGPELLAGAKRIEVHFTDPAPKPTPPPGAQIAAGGTGAAAGANAAPAPAKDPAAEEPEKPGRTSKFYADDVVATLVRARTENGVEVEEGYVSHAVATGQVGLFQDAPAPAEPDAPPGDARYARADRAVVTGAGPGQQLLTLFGKPGDEDSPPIPAELNGSGSDLTGPEIRFDPQANTAVVVGGGSLDLPVRGGGMPGLTGDRQPDPEPEDPNAPTRKTLRVDWGESMTFDGTVATFYGGARTMFHGSEGEVGSAEYTEDTMRLYCQLMTVTLSEKVVFGSSLPGAEKSPADKKKDGEDGGAEIKLITCHGRVNLRGRQDAPDPRHPDPKQRLVPQEAQRVEGTFAQLEVLWQTGDFTAQGEGELKLWRRDDQTAPAPQQNAVVRPNAAGRRLLAMPCELVHVKFKREVRGDLNGPDAIFHPNSDSRVEVVNGPVRDFGVQLLAGPTAPLPAGASRMESDRLELRHVEPADGADQNAPKTRELFASGNVEIDGHGEDSGGRPGGWFTADAPRATYNEAKGRLELAGSADGLVQLYRSATQDGPKDLITGRTVIYFPDTNTIDLKGVQGADGLP</sequence>
<feature type="compositionally biased region" description="Acidic residues" evidence="1">
    <location>
        <begin position="605"/>
        <end position="615"/>
    </location>
</feature>
<feature type="compositionally biased region" description="Basic and acidic residues" evidence="1">
    <location>
        <begin position="709"/>
        <end position="718"/>
    </location>
</feature>
<feature type="compositionally biased region" description="Low complexity" evidence="1">
    <location>
        <begin position="686"/>
        <end position="708"/>
    </location>
</feature>
<dbReference type="RefSeq" id="WP_145357403.1">
    <property type="nucleotide sequence ID" value="NZ_CP036265.1"/>
</dbReference>
<feature type="region of interest" description="Disordered" evidence="1">
    <location>
        <begin position="969"/>
        <end position="989"/>
    </location>
</feature>
<dbReference type="KEGG" id="acaf:CA12_05920"/>
<evidence type="ECO:0000313" key="2">
    <source>
        <dbReference type="EMBL" id="QDT14517.1"/>
    </source>
</evidence>
<feature type="region of interest" description="Disordered" evidence="1">
    <location>
        <begin position="673"/>
        <end position="723"/>
    </location>
</feature>
<feature type="compositionally biased region" description="Pro residues" evidence="1">
    <location>
        <begin position="1"/>
        <end position="15"/>
    </location>
</feature>
<feature type="compositionally biased region" description="Basic and acidic residues" evidence="1">
    <location>
        <begin position="973"/>
        <end position="987"/>
    </location>
</feature>
<dbReference type="OrthoDB" id="208320at2"/>
<evidence type="ECO:0008006" key="4">
    <source>
        <dbReference type="Google" id="ProtNLM"/>
    </source>
</evidence>
<organism evidence="2 3">
    <name type="scientific">Alienimonas californiensis</name>
    <dbReference type="NCBI Taxonomy" id="2527989"/>
    <lineage>
        <taxon>Bacteria</taxon>
        <taxon>Pseudomonadati</taxon>
        <taxon>Planctomycetota</taxon>
        <taxon>Planctomycetia</taxon>
        <taxon>Planctomycetales</taxon>
        <taxon>Planctomycetaceae</taxon>
        <taxon>Alienimonas</taxon>
    </lineage>
</organism>
<evidence type="ECO:0000313" key="3">
    <source>
        <dbReference type="Proteomes" id="UP000318741"/>
    </source>
</evidence>
<protein>
    <recommendedName>
        <fullName evidence="4">OstA-like protein</fullName>
    </recommendedName>
</protein>
<keyword evidence="3" id="KW-1185">Reference proteome</keyword>
<evidence type="ECO:0000256" key="1">
    <source>
        <dbReference type="SAM" id="MobiDB-lite"/>
    </source>
</evidence>
<feature type="region of interest" description="Disordered" evidence="1">
    <location>
        <begin position="848"/>
        <end position="874"/>
    </location>
</feature>
<feature type="region of interest" description="Disordered" evidence="1">
    <location>
        <begin position="1"/>
        <end position="24"/>
    </location>
</feature>
<accession>A0A517P562</accession>
<dbReference type="EMBL" id="CP036265">
    <property type="protein sequence ID" value="QDT14517.1"/>
    <property type="molecule type" value="Genomic_DNA"/>
</dbReference>
<dbReference type="Proteomes" id="UP000318741">
    <property type="component" value="Chromosome"/>
</dbReference>
<reference evidence="2 3" key="1">
    <citation type="submission" date="2019-02" db="EMBL/GenBank/DDBJ databases">
        <title>Deep-cultivation of Planctomycetes and their phenomic and genomic characterization uncovers novel biology.</title>
        <authorList>
            <person name="Wiegand S."/>
            <person name="Jogler M."/>
            <person name="Boedeker C."/>
            <person name="Pinto D."/>
            <person name="Vollmers J."/>
            <person name="Rivas-Marin E."/>
            <person name="Kohn T."/>
            <person name="Peeters S.H."/>
            <person name="Heuer A."/>
            <person name="Rast P."/>
            <person name="Oberbeckmann S."/>
            <person name="Bunk B."/>
            <person name="Jeske O."/>
            <person name="Meyerdierks A."/>
            <person name="Storesund J.E."/>
            <person name="Kallscheuer N."/>
            <person name="Luecker S."/>
            <person name="Lage O.M."/>
            <person name="Pohl T."/>
            <person name="Merkel B.J."/>
            <person name="Hornburger P."/>
            <person name="Mueller R.-W."/>
            <person name="Bruemmer F."/>
            <person name="Labrenz M."/>
            <person name="Spormann A.M."/>
            <person name="Op den Camp H."/>
            <person name="Overmann J."/>
            <person name="Amann R."/>
            <person name="Jetten M.S.M."/>
            <person name="Mascher T."/>
            <person name="Medema M.H."/>
            <person name="Devos D.P."/>
            <person name="Kaster A.-K."/>
            <person name="Ovreas L."/>
            <person name="Rohde M."/>
            <person name="Galperin M.Y."/>
            <person name="Jogler C."/>
        </authorList>
    </citation>
    <scope>NUCLEOTIDE SEQUENCE [LARGE SCALE GENOMIC DNA]</scope>
    <source>
        <strain evidence="2 3">CA12</strain>
    </source>
</reference>
<proteinExistence type="predicted"/>
<gene>
    <name evidence="2" type="ORF">CA12_05920</name>
</gene>